<evidence type="ECO:0000313" key="2">
    <source>
        <dbReference type="EMBL" id="HBA08398.1"/>
    </source>
</evidence>
<gene>
    <name evidence="2" type="ORF">DCW48_01595</name>
</gene>
<feature type="repeat" description="TPR" evidence="1">
    <location>
        <begin position="307"/>
        <end position="340"/>
    </location>
</feature>
<dbReference type="PROSITE" id="PS50005">
    <property type="entry name" value="TPR"/>
    <property type="match status" value="2"/>
</dbReference>
<dbReference type="InterPro" id="IPR011990">
    <property type="entry name" value="TPR-like_helical_dom_sf"/>
</dbReference>
<protein>
    <submittedName>
        <fullName evidence="2">Tetratricopeptide repeat protein</fullName>
    </submittedName>
</protein>
<dbReference type="Gene3D" id="1.25.40.10">
    <property type="entry name" value="Tetratricopeptide repeat domain"/>
    <property type="match status" value="2"/>
</dbReference>
<comment type="caution">
    <text evidence="2">The sequence shown here is derived from an EMBL/GenBank/DDBJ whole genome shotgun (WGS) entry which is preliminary data.</text>
</comment>
<dbReference type="PROSITE" id="PS51257">
    <property type="entry name" value="PROKAR_LIPOPROTEIN"/>
    <property type="match status" value="1"/>
</dbReference>
<reference evidence="2 3" key="1">
    <citation type="journal article" date="2018" name="Nat. Biotechnol.">
        <title>A standardized bacterial taxonomy based on genome phylogeny substantially revises the tree of life.</title>
        <authorList>
            <person name="Parks D.H."/>
            <person name="Chuvochina M."/>
            <person name="Waite D.W."/>
            <person name="Rinke C."/>
            <person name="Skarshewski A."/>
            <person name="Chaumeil P.A."/>
            <person name="Hugenholtz P."/>
        </authorList>
    </citation>
    <scope>NUCLEOTIDE SEQUENCE [LARGE SCALE GENOMIC DNA]</scope>
    <source>
        <strain evidence="2">UBA9958</strain>
    </source>
</reference>
<keyword evidence="1" id="KW-0802">TPR repeat</keyword>
<accession>A0A351R8M7</accession>
<evidence type="ECO:0000256" key="1">
    <source>
        <dbReference type="PROSITE-ProRule" id="PRU00339"/>
    </source>
</evidence>
<evidence type="ECO:0000313" key="3">
    <source>
        <dbReference type="Proteomes" id="UP000264313"/>
    </source>
</evidence>
<sequence>MTKKLDLNTPLKKATPITTAVNVALCMLMLGLASCASNHPNRYHSDTLAGAHEPASPHEKTLTAEFVYKYLVGEVAGQRGEIGTAGAIFYDLARAEQDPRLAERAAKIAAYANIPNLAVPAVKLWAELDPTSTEAQQAMTEMLIATGRLNEAEPYLAQLLVKEESRAGGFLFINSLLNRSPDKNAVLKLVQSLAKPYPTLAEANFAVAQAAYIANQDTVALNALSKAEDTRPNWVIAALLKGQVLFRQSPNKAIAFYYEYLKVQPDANEIRINLAKILVNQKQYAAAKAEFPAILDHAKNSQENNTAEIYAIIGLLSFQANDYNEAEKYFKQAIDNNFKDTDQIYLYLGQTAEKQKHDVAAMSWYNKVPAGPRHLEAQFNLANVIARTQSTDKAIELLDNLEDLNVEQQILVIKAQAALLSKEKRHQDAFELLDKAVKNLPNTPELVYDYALAAERVGKFDLMELELRRAIAEKPDFAAAYNALGYSFADRNIRLKEAISLIEKALTLSPNDHYMLDSLGWAHYRKGNLDKAIQYLEQAFNINPDPEIAAHLGEVLWQKGEYEKAKKIWNDALTADPENEILLITANKFKS</sequence>
<proteinExistence type="predicted"/>
<feature type="repeat" description="TPR" evidence="1">
    <location>
        <begin position="546"/>
        <end position="579"/>
    </location>
</feature>
<dbReference type="PANTHER" id="PTHR12558">
    <property type="entry name" value="CELL DIVISION CYCLE 16,23,27"/>
    <property type="match status" value="1"/>
</dbReference>
<name>A0A351R8M7_9PROT</name>
<dbReference type="Proteomes" id="UP000264313">
    <property type="component" value="Unassembled WGS sequence"/>
</dbReference>
<dbReference type="AlphaFoldDB" id="A0A351R8M7"/>
<dbReference type="SMART" id="SM00028">
    <property type="entry name" value="TPR"/>
    <property type="match status" value="7"/>
</dbReference>
<dbReference type="Pfam" id="PF13432">
    <property type="entry name" value="TPR_16"/>
    <property type="match status" value="2"/>
</dbReference>
<dbReference type="EMBL" id="DNAA01000039">
    <property type="protein sequence ID" value="HBA08398.1"/>
    <property type="molecule type" value="Genomic_DNA"/>
</dbReference>
<dbReference type="InterPro" id="IPR019734">
    <property type="entry name" value="TPR_rpt"/>
</dbReference>
<dbReference type="Pfam" id="PF14559">
    <property type="entry name" value="TPR_19"/>
    <property type="match status" value="1"/>
</dbReference>
<dbReference type="SUPFAM" id="SSF48452">
    <property type="entry name" value="TPR-like"/>
    <property type="match status" value="2"/>
</dbReference>
<dbReference type="PANTHER" id="PTHR12558:SF13">
    <property type="entry name" value="CELL DIVISION CYCLE PROTEIN 27 HOMOLOG"/>
    <property type="match status" value="1"/>
</dbReference>
<organism evidence="2 3">
    <name type="scientific">Methylotenera mobilis</name>
    <dbReference type="NCBI Taxonomy" id="359408"/>
    <lineage>
        <taxon>Bacteria</taxon>
        <taxon>Pseudomonadati</taxon>
        <taxon>Pseudomonadota</taxon>
        <taxon>Betaproteobacteria</taxon>
        <taxon>Nitrosomonadales</taxon>
        <taxon>Methylophilaceae</taxon>
        <taxon>Methylotenera</taxon>
    </lineage>
</organism>
<dbReference type="STRING" id="1132855.GCA_000384255_00841"/>